<protein>
    <recommendedName>
        <fullName evidence="2">protein-tyrosine-phosphatase</fullName>
        <ecNumber evidence="2">3.1.3.48</ecNumber>
    </recommendedName>
</protein>
<evidence type="ECO:0000259" key="6">
    <source>
        <dbReference type="PROSITE" id="PS50054"/>
    </source>
</evidence>
<dbReference type="PROSITE" id="PS50056">
    <property type="entry name" value="TYR_PHOSPHATASE_2"/>
    <property type="match status" value="1"/>
</dbReference>
<feature type="region of interest" description="Disordered" evidence="5">
    <location>
        <begin position="675"/>
        <end position="702"/>
    </location>
</feature>
<evidence type="ECO:0000256" key="4">
    <source>
        <dbReference type="ARBA" id="ARBA00022912"/>
    </source>
</evidence>
<feature type="region of interest" description="Disordered" evidence="5">
    <location>
        <begin position="591"/>
        <end position="610"/>
    </location>
</feature>
<evidence type="ECO:0000259" key="7">
    <source>
        <dbReference type="PROSITE" id="PS50056"/>
    </source>
</evidence>
<keyword evidence="9" id="KW-1185">Reference proteome</keyword>
<feature type="region of interest" description="Disordered" evidence="5">
    <location>
        <begin position="479"/>
        <end position="501"/>
    </location>
</feature>
<keyword evidence="3" id="KW-0378">Hydrolase</keyword>
<organism evidence="8 9">
    <name type="scientific">Heterodera schachtii</name>
    <name type="common">Sugarbeet cyst nematode worm</name>
    <name type="synonym">Tylenchus schachtii</name>
    <dbReference type="NCBI Taxonomy" id="97005"/>
    <lineage>
        <taxon>Eukaryota</taxon>
        <taxon>Metazoa</taxon>
        <taxon>Ecdysozoa</taxon>
        <taxon>Nematoda</taxon>
        <taxon>Chromadorea</taxon>
        <taxon>Rhabditida</taxon>
        <taxon>Tylenchina</taxon>
        <taxon>Tylenchomorpha</taxon>
        <taxon>Tylenchoidea</taxon>
        <taxon>Heteroderidae</taxon>
        <taxon>Heteroderinae</taxon>
        <taxon>Heterodera</taxon>
    </lineage>
</organism>
<feature type="domain" description="Tyrosine-protein phosphatase" evidence="6">
    <location>
        <begin position="234"/>
        <end position="392"/>
    </location>
</feature>
<accession>A0ABD2K5Q4</accession>
<keyword evidence="4" id="KW-0904">Protein phosphatase</keyword>
<dbReference type="InterPro" id="IPR050561">
    <property type="entry name" value="PTP"/>
</dbReference>
<dbReference type="Pfam" id="PF14671">
    <property type="entry name" value="DSPn"/>
    <property type="match status" value="1"/>
</dbReference>
<feature type="compositionally biased region" description="Polar residues" evidence="5">
    <location>
        <begin position="1"/>
        <end position="26"/>
    </location>
</feature>
<dbReference type="InterPro" id="IPR016130">
    <property type="entry name" value="Tyr_Pase_AS"/>
</dbReference>
<feature type="compositionally biased region" description="Acidic residues" evidence="5">
    <location>
        <begin position="406"/>
        <end position="417"/>
    </location>
</feature>
<feature type="region of interest" description="Disordered" evidence="5">
    <location>
        <begin position="642"/>
        <end position="663"/>
    </location>
</feature>
<feature type="compositionally biased region" description="Low complexity" evidence="5">
    <location>
        <begin position="642"/>
        <end position="652"/>
    </location>
</feature>
<feature type="compositionally biased region" description="Low complexity" evidence="5">
    <location>
        <begin position="793"/>
        <end position="802"/>
    </location>
</feature>
<evidence type="ECO:0000313" key="9">
    <source>
        <dbReference type="Proteomes" id="UP001620645"/>
    </source>
</evidence>
<dbReference type="SMART" id="SM00404">
    <property type="entry name" value="PTPc_motif"/>
    <property type="match status" value="1"/>
</dbReference>
<dbReference type="Gene3D" id="3.90.190.10">
    <property type="entry name" value="Protein tyrosine phosphatase superfamily"/>
    <property type="match status" value="2"/>
</dbReference>
<feature type="compositionally biased region" description="Low complexity" evidence="5">
    <location>
        <begin position="843"/>
        <end position="858"/>
    </location>
</feature>
<dbReference type="CDD" id="cd14499">
    <property type="entry name" value="CDC14_C"/>
    <property type="match status" value="1"/>
</dbReference>
<comment type="caution">
    <text evidence="8">The sequence shown here is derived from an EMBL/GenBank/DDBJ whole genome shotgun (WGS) entry which is preliminary data.</text>
</comment>
<dbReference type="GO" id="GO:0004725">
    <property type="term" value="F:protein tyrosine phosphatase activity"/>
    <property type="evidence" value="ECO:0007669"/>
    <property type="project" value="UniProtKB-EC"/>
</dbReference>
<evidence type="ECO:0000256" key="3">
    <source>
        <dbReference type="ARBA" id="ARBA00022801"/>
    </source>
</evidence>
<dbReference type="Pfam" id="PF22785">
    <property type="entry name" value="Tc-R-P"/>
    <property type="match status" value="1"/>
</dbReference>
<dbReference type="FunFam" id="3.90.190.10:FF:000006">
    <property type="entry name" value="Dual specificity protein phosphatase CDC14B"/>
    <property type="match status" value="1"/>
</dbReference>
<dbReference type="SMART" id="SM00195">
    <property type="entry name" value="DSPc"/>
    <property type="match status" value="1"/>
</dbReference>
<dbReference type="AlphaFoldDB" id="A0ABD2K5Q4"/>
<feature type="region of interest" description="Disordered" evidence="5">
    <location>
        <begin position="405"/>
        <end position="443"/>
    </location>
</feature>
<dbReference type="InterPro" id="IPR029260">
    <property type="entry name" value="DSPn"/>
</dbReference>
<dbReference type="CDD" id="cd17657">
    <property type="entry name" value="CDC14_N"/>
    <property type="match status" value="1"/>
</dbReference>
<feature type="compositionally biased region" description="Polar residues" evidence="5">
    <location>
        <begin position="482"/>
        <end position="496"/>
    </location>
</feature>
<feature type="domain" description="Tyrosine specific protein phosphatases" evidence="7">
    <location>
        <begin position="317"/>
        <end position="379"/>
    </location>
</feature>
<dbReference type="PROSITE" id="PS50054">
    <property type="entry name" value="TYR_PHOSPHATASE_DUAL"/>
    <property type="match status" value="1"/>
</dbReference>
<dbReference type="InterPro" id="IPR029021">
    <property type="entry name" value="Prot-tyrosine_phosphatase-like"/>
</dbReference>
<evidence type="ECO:0000256" key="2">
    <source>
        <dbReference type="ARBA" id="ARBA00013064"/>
    </source>
</evidence>
<feature type="region of interest" description="Disordered" evidence="5">
    <location>
        <begin position="1"/>
        <end position="27"/>
    </location>
</feature>
<dbReference type="EC" id="3.1.3.48" evidence="2"/>
<dbReference type="EMBL" id="JBICCN010000051">
    <property type="protein sequence ID" value="KAL3098158.1"/>
    <property type="molecule type" value="Genomic_DNA"/>
</dbReference>
<reference evidence="8 9" key="1">
    <citation type="submission" date="2024-10" db="EMBL/GenBank/DDBJ databases">
        <authorList>
            <person name="Kim D."/>
        </authorList>
    </citation>
    <scope>NUCLEOTIDE SEQUENCE [LARGE SCALE GENOMIC DNA]</scope>
    <source>
        <strain evidence="8">Taebaek</strain>
    </source>
</reference>
<evidence type="ECO:0000313" key="8">
    <source>
        <dbReference type="EMBL" id="KAL3098158.1"/>
    </source>
</evidence>
<dbReference type="SUPFAM" id="SSF52799">
    <property type="entry name" value="(Phosphotyrosine protein) phosphatases II"/>
    <property type="match status" value="2"/>
</dbReference>
<dbReference type="InterPro" id="IPR003595">
    <property type="entry name" value="Tyr_Pase_cat"/>
</dbReference>
<name>A0ABD2K5Q4_HETSC</name>
<dbReference type="InterPro" id="IPR044506">
    <property type="entry name" value="CDC14_C"/>
</dbReference>
<dbReference type="PROSITE" id="PS00383">
    <property type="entry name" value="TYR_PHOSPHATASE_1"/>
    <property type="match status" value="1"/>
</dbReference>
<dbReference type="InterPro" id="IPR020422">
    <property type="entry name" value="TYR_PHOSPHATASE_DUAL_dom"/>
</dbReference>
<feature type="region of interest" description="Disordered" evidence="5">
    <location>
        <begin position="780"/>
        <end position="814"/>
    </location>
</feature>
<sequence>MTLLSLSHPPSSNKNATKNPPSSSAVVGTATTAAPAAAFPIAQIIPGCLYFTSYNIRTNEASSTTTCSSDKNFVVPPKNDAKTIYIDIDSHVHYDAFYDDFGPLNLAVLYRFCQFLHTLVLQQQNNAQQQQQQKKRLFLYTSADPQCRVNAVFLIASYMIIYHHLPAEQAYLRLQCAEPPQFVGFRDAALGPPSYLLHVQHVIKSIEKALKFKWLDFGQFDADEYEHFERVENGDLNWIVPGKLLSFCGPHARSYVENGYPYHSPEVYFDYFREHNVSSIVRLNTKLYDAKRFTDAGFAHHDLYFIDGSTPTEEIVLRFLDVVDSSPGAVAVHCKAGLGRTGCMIACWMMKHYRLTAPQCMGWLRVCRPGSVIGPQQQFLIEKQAWCWSLGKANGLWNSNRFNGLESEEEEEEEREAEDGGRKLPKINGMNGAKISRPKDNNAHQETALNEAGQSQGDRLCEIKAHHAQLRQQHAAAAASSKFVSPPSTSAFGTTETVEHAQPPATVTTTPTMALPEGRKAAAAISAITNGGGCFATTASSATTPIKQLKLSSTVGGGHAPAFVKINSNIGTSRDHHHALLAAAAAASTALPTTTTTTTHCRRPASPTTTPALEAAGTAIVTSSSSRRCANKFMDMAATTPTTTRATTNASTSIHSQRSKNPIAVINRLPIQKVSVSSTGRHQQQQQHTFQPHSTPSRVQLHRRHFSGTSRLKPYHPSECETAHRFATELASTAQASAQRNYGKSLKKQYSAISETYQQQKRVTALKALLSPLALPAMESGGSGTTTAHESANNNNNHINSCNGGGGGTNSKYELRPRDQLHVPSRFVSEQPSLPPVIGANNGGTTNSNNGTFNNGTSAVPSGGGVGTSPYLLTRHQQKASKSATAFFPTTTSSSRL</sequence>
<evidence type="ECO:0000256" key="1">
    <source>
        <dbReference type="ARBA" id="ARBA00007315"/>
    </source>
</evidence>
<dbReference type="PANTHER" id="PTHR23339">
    <property type="entry name" value="TYROSINE SPECIFIC PROTEIN PHOSPHATASE AND DUAL SPECIFICITY PROTEIN PHOSPHATASE"/>
    <property type="match status" value="1"/>
</dbReference>
<dbReference type="InterPro" id="IPR000387">
    <property type="entry name" value="Tyr_Pase_dom"/>
</dbReference>
<feature type="region of interest" description="Disordered" evidence="5">
    <location>
        <begin position="841"/>
        <end position="862"/>
    </location>
</feature>
<gene>
    <name evidence="8" type="ORF">niasHS_001994</name>
</gene>
<dbReference type="Proteomes" id="UP001620645">
    <property type="component" value="Unassembled WGS sequence"/>
</dbReference>
<evidence type="ECO:0000256" key="5">
    <source>
        <dbReference type="SAM" id="MobiDB-lite"/>
    </source>
</evidence>
<feature type="compositionally biased region" description="Low complexity" evidence="5">
    <location>
        <begin position="677"/>
        <end position="695"/>
    </location>
</feature>
<comment type="similarity">
    <text evidence="1">Belongs to the protein-tyrosine phosphatase family. Non-receptor class CDC14 subfamily.</text>
</comment>
<proteinExistence type="inferred from homology"/>